<sequence>MDIEVYGNKLKKLCNYDFKKILCLLKDNFVDDPHIKEYFSPKYLDKLTSDKKYDTFMLYNIWHAYTQGFVVSTADNKSVALYAWHGKMKFSLRFHIYLHLKMFFRFGILGIYRILKIQGKTIKCYKDDKFLHLVLLCTAVESRNQGLARKLVEYGAEQAKLKGVPLLLETAKEENVYIYKKLGFDLYETLVLDKRRNMKIFLLRKR</sequence>
<keyword evidence="3" id="KW-1185">Reference proteome</keyword>
<dbReference type="SUPFAM" id="SSF55729">
    <property type="entry name" value="Acyl-CoA N-acyltransferases (Nat)"/>
    <property type="match status" value="1"/>
</dbReference>
<evidence type="ECO:0000259" key="1">
    <source>
        <dbReference type="PROSITE" id="PS51186"/>
    </source>
</evidence>
<dbReference type="PANTHER" id="PTHR42791">
    <property type="entry name" value="GNAT FAMILY ACETYLTRANSFERASE"/>
    <property type="match status" value="1"/>
</dbReference>
<dbReference type="InterPro" id="IPR016181">
    <property type="entry name" value="Acyl_CoA_acyltransferase"/>
</dbReference>
<evidence type="ECO:0000313" key="3">
    <source>
        <dbReference type="Proteomes" id="UP000000490"/>
    </source>
</evidence>
<dbReference type="EMBL" id="CP002872">
    <property type="protein sequence ID" value="AEI35673.1"/>
    <property type="molecule type" value="Genomic_DNA"/>
</dbReference>
<dbReference type="Gene3D" id="3.40.630.30">
    <property type="match status" value="1"/>
</dbReference>
<feature type="domain" description="N-acetyltransferase" evidence="1">
    <location>
        <begin position="69"/>
        <end position="203"/>
    </location>
</feature>
<protein>
    <recommendedName>
        <fullName evidence="1">N-acetyltransferase domain-containing protein</fullName>
    </recommendedName>
</protein>
<dbReference type="Proteomes" id="UP000000490">
    <property type="component" value="Chromosome"/>
</dbReference>
<reference evidence="2" key="1">
    <citation type="submission" date="2011-05" db="EMBL/GenBank/DDBJ databases">
        <authorList>
            <person name="Kuske C.R."/>
            <person name="Challacombe J.F."/>
            <person name="Siddaramappa S."/>
            <person name="Petersen J.M."/>
            <person name="Bruce D.C."/>
        </authorList>
    </citation>
    <scope>NUCLEOTIDE SEQUENCE</scope>
    <source>
        <strain evidence="2">TX077308</strain>
    </source>
</reference>
<name>A0ABM5M946_FRAST</name>
<accession>A0ABM5M946</accession>
<gene>
    <name evidence="2" type="ordered locus">F7308_0746</name>
</gene>
<evidence type="ECO:0000313" key="2">
    <source>
        <dbReference type="EMBL" id="AEI35673.1"/>
    </source>
</evidence>
<dbReference type="PROSITE" id="PS51186">
    <property type="entry name" value="GNAT"/>
    <property type="match status" value="1"/>
</dbReference>
<dbReference type="Pfam" id="PF13508">
    <property type="entry name" value="Acetyltransf_7"/>
    <property type="match status" value="1"/>
</dbReference>
<proteinExistence type="predicted"/>
<dbReference type="RefSeq" id="WP_013922513.1">
    <property type="nucleotide sequence ID" value="NC_015696.1"/>
</dbReference>
<dbReference type="InterPro" id="IPR052523">
    <property type="entry name" value="Trichothecene_AcTrans"/>
</dbReference>
<organism evidence="2 3">
    <name type="scientific">Francisella salina</name>
    <dbReference type="NCBI Taxonomy" id="573569"/>
    <lineage>
        <taxon>Bacteria</taxon>
        <taxon>Pseudomonadati</taxon>
        <taxon>Pseudomonadota</taxon>
        <taxon>Gammaproteobacteria</taxon>
        <taxon>Thiotrichales</taxon>
        <taxon>Francisellaceae</taxon>
        <taxon>Francisella</taxon>
    </lineage>
</organism>
<dbReference type="PANTHER" id="PTHR42791:SF1">
    <property type="entry name" value="N-ACETYLTRANSFERASE DOMAIN-CONTAINING PROTEIN"/>
    <property type="match status" value="1"/>
</dbReference>
<dbReference type="InterPro" id="IPR000182">
    <property type="entry name" value="GNAT_dom"/>
</dbReference>